<dbReference type="AlphaFoldDB" id="A0A9N9WJN3"/>
<accession>A0A9N9WJN3</accession>
<proteinExistence type="predicted"/>
<evidence type="ECO:0000313" key="2">
    <source>
        <dbReference type="Proteomes" id="UP001153714"/>
    </source>
</evidence>
<dbReference type="OrthoDB" id="8023715at2759"/>
<protein>
    <submittedName>
        <fullName evidence="1">Uncharacterized protein</fullName>
    </submittedName>
</protein>
<name>A0A9N9WJN3_9NEOP</name>
<evidence type="ECO:0000313" key="1">
    <source>
        <dbReference type="EMBL" id="CAG9795399.1"/>
    </source>
</evidence>
<organism evidence="1 2">
    <name type="scientific">Diatraea saccharalis</name>
    <name type="common">sugarcane borer</name>
    <dbReference type="NCBI Taxonomy" id="40085"/>
    <lineage>
        <taxon>Eukaryota</taxon>
        <taxon>Metazoa</taxon>
        <taxon>Ecdysozoa</taxon>
        <taxon>Arthropoda</taxon>
        <taxon>Hexapoda</taxon>
        <taxon>Insecta</taxon>
        <taxon>Pterygota</taxon>
        <taxon>Neoptera</taxon>
        <taxon>Endopterygota</taxon>
        <taxon>Lepidoptera</taxon>
        <taxon>Glossata</taxon>
        <taxon>Ditrysia</taxon>
        <taxon>Pyraloidea</taxon>
        <taxon>Crambidae</taxon>
        <taxon>Crambinae</taxon>
        <taxon>Diatraea</taxon>
    </lineage>
</organism>
<sequence>MDNNSVYIEAMLHSIPFLHTPYDINANTVSNTMSSGGRLVQLQLIYLALCSMSQGAYVSRMATVNRVRAPTAFRPGVTLHRPWMHQRLVPAASHRVPYVVYRNAPQRYTVKHYGPATTRNIFAAPWKSTARLPSLSPAQSYEFVRSASAPASVHSDGGTGAIHTIPAPNLSLSEKPIVVIDSDNYHKPTTEAAKPTYEVTEKYLEQPMYDMSPKIEIPVGFSKPTSLSPSDIQTLVKNGPALQFAHEYGLSVALPSPIAPQQFSLQGFHNLPAHQEIMNPSLDGLMISPSSLYQADPAFMQKLQTQLIQRFPSLGFIPYAPDAPTISLQSHTEPQIQHPVQNPYFLLENEEITKRTPALFEPPKNVVQRETHESSVMSLIPHSFTINNVTENQIEVTSASEPQNVTVEVIAADSQPSTTTVKYIVESTTRQEPQQNVTPIYYAQIGQSIGNAVANSFYSAINDVRAAAALAQVDKPQEQDNVTSTTLNPEYKTFIIKQPDNSNNQSIELKPTMLGLPFSKASDSVNIAYTLLRSNNKEPKLSKEGAVYGGQIVEATISEDKEYNKEKATLLTRRAPLRIISVTEKKEGPSISTVPPKITVVKAKIPPKSKLTFDDKTGEPVLRIYASYVDTPSQKEIVTSKLNHVNNQNKVKEIVVKKPDTIENWTSAMVKKFDKTQGHDANQVTDFGLKLRSRSDDYIPIFEEYEE</sequence>
<dbReference type="EMBL" id="OU893338">
    <property type="protein sequence ID" value="CAG9795399.1"/>
    <property type="molecule type" value="Genomic_DNA"/>
</dbReference>
<dbReference type="Proteomes" id="UP001153714">
    <property type="component" value="Chromosome 7"/>
</dbReference>
<reference evidence="1" key="1">
    <citation type="submission" date="2021-12" db="EMBL/GenBank/DDBJ databases">
        <authorList>
            <person name="King R."/>
        </authorList>
    </citation>
    <scope>NUCLEOTIDE SEQUENCE</scope>
</reference>
<gene>
    <name evidence="1" type="ORF">DIATSA_LOCUS12668</name>
</gene>
<reference evidence="1" key="2">
    <citation type="submission" date="2022-10" db="EMBL/GenBank/DDBJ databases">
        <authorList>
            <consortium name="ENA_rothamsted_submissions"/>
            <consortium name="culmorum"/>
            <person name="King R."/>
        </authorList>
    </citation>
    <scope>NUCLEOTIDE SEQUENCE</scope>
</reference>
<keyword evidence="2" id="KW-1185">Reference proteome</keyword>